<dbReference type="EMBL" id="JACEEZ010022544">
    <property type="protein sequence ID" value="KAG0712324.1"/>
    <property type="molecule type" value="Genomic_DNA"/>
</dbReference>
<feature type="region of interest" description="Disordered" evidence="1">
    <location>
        <begin position="77"/>
        <end position="113"/>
    </location>
</feature>
<sequence>MQSFRFHSQKRYKAGISPAVRRLSRQATGGARGGVVMVSHLRHWSAPEGGGVWVRDVSAGRGRYSQHPQHHVSRCVADHEGGPAFTPTQQPPTCRLGGGGRAGPQGGGGGAGQEAVMSKSFKLVDPALPGPSSSGHAVKTDWNLRDFGKRTKQNC</sequence>
<comment type="caution">
    <text evidence="2">The sequence shown here is derived from an EMBL/GenBank/DDBJ whole genome shotgun (WGS) entry which is preliminary data.</text>
</comment>
<keyword evidence="3" id="KW-1185">Reference proteome</keyword>
<gene>
    <name evidence="2" type="ORF">GWK47_018752</name>
</gene>
<proteinExistence type="predicted"/>
<feature type="compositionally biased region" description="Gly residues" evidence="1">
    <location>
        <begin position="96"/>
        <end position="112"/>
    </location>
</feature>
<evidence type="ECO:0000313" key="2">
    <source>
        <dbReference type="EMBL" id="KAG0712324.1"/>
    </source>
</evidence>
<protein>
    <submittedName>
        <fullName evidence="2">Uncharacterized protein</fullName>
    </submittedName>
</protein>
<name>A0A8J5CJ99_CHIOP</name>
<evidence type="ECO:0000313" key="3">
    <source>
        <dbReference type="Proteomes" id="UP000770661"/>
    </source>
</evidence>
<organism evidence="2 3">
    <name type="scientific">Chionoecetes opilio</name>
    <name type="common">Atlantic snow crab</name>
    <name type="synonym">Cancer opilio</name>
    <dbReference type="NCBI Taxonomy" id="41210"/>
    <lineage>
        <taxon>Eukaryota</taxon>
        <taxon>Metazoa</taxon>
        <taxon>Ecdysozoa</taxon>
        <taxon>Arthropoda</taxon>
        <taxon>Crustacea</taxon>
        <taxon>Multicrustacea</taxon>
        <taxon>Malacostraca</taxon>
        <taxon>Eumalacostraca</taxon>
        <taxon>Eucarida</taxon>
        <taxon>Decapoda</taxon>
        <taxon>Pleocyemata</taxon>
        <taxon>Brachyura</taxon>
        <taxon>Eubrachyura</taxon>
        <taxon>Majoidea</taxon>
        <taxon>Majidae</taxon>
        <taxon>Chionoecetes</taxon>
    </lineage>
</organism>
<evidence type="ECO:0000256" key="1">
    <source>
        <dbReference type="SAM" id="MobiDB-lite"/>
    </source>
</evidence>
<accession>A0A8J5CJ99</accession>
<reference evidence="2" key="1">
    <citation type="submission" date="2020-07" db="EMBL/GenBank/DDBJ databases">
        <title>The High-quality genome of the commercially important snow crab, Chionoecetes opilio.</title>
        <authorList>
            <person name="Jeong J.-H."/>
            <person name="Ryu S."/>
        </authorList>
    </citation>
    <scope>NUCLEOTIDE SEQUENCE</scope>
    <source>
        <strain evidence="2">MADBK_172401_WGS</strain>
        <tissue evidence="2">Digestive gland</tissue>
    </source>
</reference>
<dbReference type="Proteomes" id="UP000770661">
    <property type="component" value="Unassembled WGS sequence"/>
</dbReference>
<dbReference type="AlphaFoldDB" id="A0A8J5CJ99"/>